<reference evidence="2 3" key="1">
    <citation type="journal article" date="2007" name="Int. J. Syst. Evol. Microbiol.">
        <title>Chryseobacterium flavum sp. nov., isolated from polluted soil.</title>
        <authorList>
            <person name="Zhou Y."/>
            <person name="Dong J."/>
            <person name="Wang X."/>
            <person name="Huang X."/>
            <person name="Zhang K.Y."/>
            <person name="Zhang Y.Q."/>
            <person name="Guo Y.F."/>
            <person name="Lai R."/>
            <person name="Li W.J."/>
        </authorList>
    </citation>
    <scope>NUCLEOTIDE SEQUENCE [LARGE SCALE GENOMIC DNA]</scope>
    <source>
        <strain evidence="2 3">KCTC 12877</strain>
    </source>
</reference>
<protein>
    <submittedName>
        <fullName evidence="2">Suppressor of fused domain protein</fullName>
    </submittedName>
</protein>
<evidence type="ECO:0000313" key="3">
    <source>
        <dbReference type="Proteomes" id="UP000256769"/>
    </source>
</evidence>
<keyword evidence="3" id="KW-1185">Reference proteome</keyword>
<proteinExistence type="predicted"/>
<feature type="domain" description="Suppressor of fused-like" evidence="1">
    <location>
        <begin position="38"/>
        <end position="194"/>
    </location>
</feature>
<accession>A0A3D9CGK0</accession>
<dbReference type="OrthoDB" id="8479146at2"/>
<name>A0A3D9CGK0_9FLAO</name>
<dbReference type="InterPro" id="IPR020941">
    <property type="entry name" value="SUFU-like_domain"/>
</dbReference>
<evidence type="ECO:0000259" key="1">
    <source>
        <dbReference type="Pfam" id="PF05076"/>
    </source>
</evidence>
<dbReference type="AlphaFoldDB" id="A0A3D9CGK0"/>
<organism evidence="2 3">
    <name type="scientific">Chryseobacterium flavum</name>
    <dbReference type="NCBI Taxonomy" id="415851"/>
    <lineage>
        <taxon>Bacteria</taxon>
        <taxon>Pseudomonadati</taxon>
        <taxon>Bacteroidota</taxon>
        <taxon>Flavobacteriia</taxon>
        <taxon>Flavobacteriales</taxon>
        <taxon>Weeksellaceae</taxon>
        <taxon>Chryseobacterium group</taxon>
        <taxon>Chryseobacterium</taxon>
    </lineage>
</organism>
<dbReference type="Proteomes" id="UP000256769">
    <property type="component" value="Unassembled WGS sequence"/>
</dbReference>
<comment type="caution">
    <text evidence="2">The sequence shown here is derived from an EMBL/GenBank/DDBJ whole genome shotgun (WGS) entry which is preliminary data.</text>
</comment>
<gene>
    <name evidence="2" type="ORF">DRF59_18965</name>
</gene>
<dbReference type="Pfam" id="PF05076">
    <property type="entry name" value="SUFU"/>
    <property type="match status" value="1"/>
</dbReference>
<sequence length="197" mass="22890">MSQQASEENKNLSNYITNIVGVNKMIERHYDREKKNFIDIFTCDDPLYPGIKICGTIGVSDHPNKIEMNDNSFKNIPIELLIGGYREFRMLANILSTSGFYITKNGWECQPGSVFMRIVEMYFETSEMKHIMFISPFLWQDKLQPLKLETKTVHWLLCIPISDEELEYKNANGTSALEDIFQEKDIDIFDINRKSAV</sequence>
<evidence type="ECO:0000313" key="2">
    <source>
        <dbReference type="EMBL" id="REC64868.1"/>
    </source>
</evidence>
<dbReference type="EMBL" id="QNUE01000023">
    <property type="protein sequence ID" value="REC64868.1"/>
    <property type="molecule type" value="Genomic_DNA"/>
</dbReference>
<dbReference type="RefSeq" id="WP_115963875.1">
    <property type="nucleotide sequence ID" value="NZ_CBCRVL010000026.1"/>
</dbReference>